<dbReference type="Proteomes" id="UP001148482">
    <property type="component" value="Unassembled WGS sequence"/>
</dbReference>
<proteinExistence type="predicted"/>
<organism evidence="1 2">
    <name type="scientific">Salinimicrobium profundisediminis</name>
    <dbReference type="NCBI Taxonomy" id="2994553"/>
    <lineage>
        <taxon>Bacteria</taxon>
        <taxon>Pseudomonadati</taxon>
        <taxon>Bacteroidota</taxon>
        <taxon>Flavobacteriia</taxon>
        <taxon>Flavobacteriales</taxon>
        <taxon>Flavobacteriaceae</taxon>
        <taxon>Salinimicrobium</taxon>
    </lineage>
</organism>
<protein>
    <submittedName>
        <fullName evidence="1">Uncharacterized protein</fullName>
    </submittedName>
</protein>
<dbReference type="EMBL" id="JAPJDA010000007">
    <property type="protein sequence ID" value="MCX2837630.1"/>
    <property type="molecule type" value="Genomic_DNA"/>
</dbReference>
<dbReference type="RefSeq" id="WP_266068865.1">
    <property type="nucleotide sequence ID" value="NZ_JAPJDA010000007.1"/>
</dbReference>
<comment type="caution">
    <text evidence="1">The sequence shown here is derived from an EMBL/GenBank/DDBJ whole genome shotgun (WGS) entry which is preliminary data.</text>
</comment>
<gene>
    <name evidence="1" type="ORF">OQ279_05635</name>
</gene>
<keyword evidence="2" id="KW-1185">Reference proteome</keyword>
<dbReference type="AlphaFoldDB" id="A0A9X3CYC9"/>
<evidence type="ECO:0000313" key="2">
    <source>
        <dbReference type="Proteomes" id="UP001148482"/>
    </source>
</evidence>
<reference evidence="1" key="1">
    <citation type="submission" date="2022-11" db="EMBL/GenBank/DDBJ databases">
        <title>Salinimicrobium profundisediminis sp. nov., isolated from deep-sea sediment of the Mariana Trench.</title>
        <authorList>
            <person name="Fu H."/>
        </authorList>
    </citation>
    <scope>NUCLEOTIDE SEQUENCE</scope>
    <source>
        <strain evidence="1">MT39</strain>
    </source>
</reference>
<name>A0A9X3CYC9_9FLAO</name>
<evidence type="ECO:0000313" key="1">
    <source>
        <dbReference type="EMBL" id="MCX2837630.1"/>
    </source>
</evidence>
<sequence>MYLSIDIEQMARPVVKNAGRTSLISRFLHFFLNRSLKSFCQELDSFILSLEGSLKHIENLDEDGAMKLLQSTKKTISKMDEIGEELQKVSYFENQNVKEKYIYMQNILYKIEGRLHRITFQNKKKFSSEDSLKRGVIKMNSKYTETLLVK</sequence>
<accession>A0A9X3CYC9</accession>